<evidence type="ECO:0000313" key="3">
    <source>
        <dbReference type="Proteomes" id="UP000249557"/>
    </source>
</evidence>
<dbReference type="Pfam" id="PF00668">
    <property type="entry name" value="Condensation"/>
    <property type="match status" value="1"/>
</dbReference>
<dbReference type="SUPFAM" id="SSF52777">
    <property type="entry name" value="CoA-dependent acyltransferases"/>
    <property type="match status" value="1"/>
</dbReference>
<feature type="non-terminal residue" evidence="2">
    <location>
        <position position="1"/>
    </location>
</feature>
<dbReference type="GO" id="GO:0044550">
    <property type="term" value="P:secondary metabolite biosynthetic process"/>
    <property type="evidence" value="ECO:0007669"/>
    <property type="project" value="TreeGrafter"/>
</dbReference>
<dbReference type="PANTHER" id="PTHR45527">
    <property type="entry name" value="NONRIBOSOMAL PEPTIDE SYNTHETASE"/>
    <property type="match status" value="1"/>
</dbReference>
<dbReference type="AlphaFoldDB" id="A0A2W5BB02"/>
<protein>
    <recommendedName>
        <fullName evidence="1">Condensation domain-containing protein</fullName>
    </recommendedName>
</protein>
<dbReference type="InterPro" id="IPR001242">
    <property type="entry name" value="Condensation_dom"/>
</dbReference>
<dbReference type="GO" id="GO:0031177">
    <property type="term" value="F:phosphopantetheine binding"/>
    <property type="evidence" value="ECO:0007669"/>
    <property type="project" value="TreeGrafter"/>
</dbReference>
<sequence>VAQDVGVEEFWRERPLSVSEGCLFPQWNHLRGTHQKRTTLLLEAHETSLLKNAARAHKVTLNVLMQGVWALVLSQYHKNKKDIVFGSMMSGRSETLKDVEDMVGMFINALPIRVSLDPETNIKDWFQGIQEEQSRILQYQHTSLDDIRRWNSLPKDSSLFDTMVVFQNFKGHEKVNMLLNGDNATISWDSYFEERDPLLTVEVELSDKIKINLLHPVALENDFIENSFCSLKEILDMLMNGSAKNIQDLLRRSYNDAA</sequence>
<proteinExistence type="predicted"/>
<evidence type="ECO:0000313" key="2">
    <source>
        <dbReference type="EMBL" id="PZO78208.1"/>
    </source>
</evidence>
<dbReference type="PANTHER" id="PTHR45527:SF1">
    <property type="entry name" value="FATTY ACID SYNTHASE"/>
    <property type="match status" value="1"/>
</dbReference>
<accession>A0A2W5BB02</accession>
<dbReference type="GO" id="GO:0005737">
    <property type="term" value="C:cytoplasm"/>
    <property type="evidence" value="ECO:0007669"/>
    <property type="project" value="TreeGrafter"/>
</dbReference>
<dbReference type="GO" id="GO:0043041">
    <property type="term" value="P:amino acid activation for nonribosomal peptide biosynthetic process"/>
    <property type="evidence" value="ECO:0007669"/>
    <property type="project" value="TreeGrafter"/>
</dbReference>
<evidence type="ECO:0000259" key="1">
    <source>
        <dbReference type="Pfam" id="PF00668"/>
    </source>
</evidence>
<dbReference type="Gene3D" id="3.30.559.10">
    <property type="entry name" value="Chloramphenicol acetyltransferase-like domain"/>
    <property type="match status" value="1"/>
</dbReference>
<dbReference type="InterPro" id="IPR023213">
    <property type="entry name" value="CAT-like_dom_sf"/>
</dbReference>
<name>A0A2W5BB02_9BACT</name>
<gene>
    <name evidence="2" type="ORF">DI626_12035</name>
</gene>
<dbReference type="EMBL" id="QFNK01000394">
    <property type="protein sequence ID" value="PZO78208.1"/>
    <property type="molecule type" value="Genomic_DNA"/>
</dbReference>
<dbReference type="GO" id="GO:0003824">
    <property type="term" value="F:catalytic activity"/>
    <property type="evidence" value="ECO:0007669"/>
    <property type="project" value="InterPro"/>
</dbReference>
<comment type="caution">
    <text evidence="2">The sequence shown here is derived from an EMBL/GenBank/DDBJ whole genome shotgun (WGS) entry which is preliminary data.</text>
</comment>
<dbReference type="Gene3D" id="3.30.559.30">
    <property type="entry name" value="Nonribosomal peptide synthetase, condensation domain"/>
    <property type="match status" value="1"/>
</dbReference>
<reference evidence="2 3" key="1">
    <citation type="submission" date="2017-08" db="EMBL/GenBank/DDBJ databases">
        <title>Infants hospitalized years apart are colonized by the same room-sourced microbial strains.</title>
        <authorList>
            <person name="Brooks B."/>
            <person name="Olm M.R."/>
            <person name="Firek B.A."/>
            <person name="Baker R."/>
            <person name="Thomas B.C."/>
            <person name="Morowitz M.J."/>
            <person name="Banfield J.F."/>
        </authorList>
    </citation>
    <scope>NUCLEOTIDE SEQUENCE [LARGE SCALE GENOMIC DNA]</scope>
    <source>
        <strain evidence="2">S2_018_000_R2_104</strain>
    </source>
</reference>
<dbReference type="Proteomes" id="UP000249557">
    <property type="component" value="Unassembled WGS sequence"/>
</dbReference>
<organism evidence="2 3">
    <name type="scientific">Micavibrio aeruginosavorus</name>
    <dbReference type="NCBI Taxonomy" id="349221"/>
    <lineage>
        <taxon>Bacteria</taxon>
        <taxon>Pseudomonadati</taxon>
        <taxon>Bdellovibrionota</taxon>
        <taxon>Bdellovibrionia</taxon>
        <taxon>Bdellovibrionales</taxon>
        <taxon>Pseudobdellovibrionaceae</taxon>
        <taxon>Micavibrio</taxon>
    </lineage>
</organism>
<feature type="domain" description="Condensation" evidence="1">
    <location>
        <begin position="30"/>
        <end position="248"/>
    </location>
</feature>